<dbReference type="SUPFAM" id="SSF52540">
    <property type="entry name" value="P-loop containing nucleoside triphosphate hydrolases"/>
    <property type="match status" value="1"/>
</dbReference>
<gene>
    <name evidence="6" type="ORF">GCM10025782_19240</name>
</gene>
<dbReference type="CDD" id="cd03713">
    <property type="entry name" value="EFG_mtEFG_C"/>
    <property type="match status" value="1"/>
</dbReference>
<feature type="domain" description="Elongation factor EFG" evidence="4">
    <location>
        <begin position="608"/>
        <end position="697"/>
    </location>
</feature>
<feature type="compositionally biased region" description="Basic and acidic residues" evidence="3">
    <location>
        <begin position="352"/>
        <end position="361"/>
    </location>
</feature>
<evidence type="ECO:0000256" key="3">
    <source>
        <dbReference type="SAM" id="MobiDB-lite"/>
    </source>
</evidence>
<feature type="region of interest" description="Disordered" evidence="3">
    <location>
        <begin position="352"/>
        <end position="373"/>
    </location>
</feature>
<dbReference type="RefSeq" id="WP_345502818.1">
    <property type="nucleotide sequence ID" value="NZ_BAABLO010000005.1"/>
</dbReference>
<dbReference type="InterPro" id="IPR041095">
    <property type="entry name" value="EFG_II"/>
</dbReference>
<dbReference type="Gene3D" id="3.30.70.240">
    <property type="match status" value="1"/>
</dbReference>
<dbReference type="InterPro" id="IPR027417">
    <property type="entry name" value="P-loop_NTPase"/>
</dbReference>
<dbReference type="EMBL" id="BAABLO010000005">
    <property type="protein sequence ID" value="GAA4721612.1"/>
    <property type="molecule type" value="Genomic_DNA"/>
</dbReference>
<evidence type="ECO:0000259" key="5">
    <source>
        <dbReference type="SMART" id="SM00889"/>
    </source>
</evidence>
<dbReference type="InterPro" id="IPR035649">
    <property type="entry name" value="EFG_V"/>
</dbReference>
<dbReference type="SMART" id="SM00838">
    <property type="entry name" value="EFG_C"/>
    <property type="match status" value="1"/>
</dbReference>
<dbReference type="Pfam" id="PF14492">
    <property type="entry name" value="EFG_III"/>
    <property type="match status" value="1"/>
</dbReference>
<dbReference type="InterPro" id="IPR009000">
    <property type="entry name" value="Transl_B-barrel_sf"/>
</dbReference>
<proteinExistence type="predicted"/>
<dbReference type="InterPro" id="IPR014721">
    <property type="entry name" value="Ribsml_uS5_D2-typ_fold_subgr"/>
</dbReference>
<comment type="caution">
    <text evidence="6">The sequence shown here is derived from an EMBL/GenBank/DDBJ whole genome shotgun (WGS) entry which is preliminary data.</text>
</comment>
<name>A0ABP8Y5M9_9MICO</name>
<organism evidence="6 7">
    <name type="scientific">Pedococcus ginsenosidimutans</name>
    <dbReference type="NCBI Taxonomy" id="490570"/>
    <lineage>
        <taxon>Bacteria</taxon>
        <taxon>Bacillati</taxon>
        <taxon>Actinomycetota</taxon>
        <taxon>Actinomycetes</taxon>
        <taxon>Micrococcales</taxon>
        <taxon>Intrasporangiaceae</taxon>
        <taxon>Pedococcus</taxon>
    </lineage>
</organism>
<dbReference type="PANTHER" id="PTHR43261">
    <property type="entry name" value="TRANSLATION ELONGATION FACTOR G-RELATED"/>
    <property type="match status" value="1"/>
</dbReference>
<dbReference type="InterPro" id="IPR000795">
    <property type="entry name" value="T_Tr_GTP-bd_dom"/>
</dbReference>
<dbReference type="InterPro" id="IPR000640">
    <property type="entry name" value="EFG_V-like"/>
</dbReference>
<dbReference type="InterPro" id="IPR005225">
    <property type="entry name" value="Small_GTP-bd"/>
</dbReference>
<feature type="domain" description="Translation elongation factor EFG/EF2" evidence="5">
    <location>
        <begin position="488"/>
        <end position="606"/>
    </location>
</feature>
<evidence type="ECO:0000259" key="4">
    <source>
        <dbReference type="SMART" id="SM00838"/>
    </source>
</evidence>
<dbReference type="CDD" id="cd01434">
    <property type="entry name" value="EFG_mtEFG1_IV"/>
    <property type="match status" value="1"/>
</dbReference>
<dbReference type="InterPro" id="IPR035647">
    <property type="entry name" value="EFG_III/V"/>
</dbReference>
<dbReference type="Pfam" id="PF03764">
    <property type="entry name" value="EFG_IV"/>
    <property type="match status" value="1"/>
</dbReference>
<dbReference type="NCBIfam" id="TIGR00231">
    <property type="entry name" value="small_GTP"/>
    <property type="match status" value="1"/>
</dbReference>
<evidence type="ECO:0000256" key="1">
    <source>
        <dbReference type="ARBA" id="ARBA00022741"/>
    </source>
</evidence>
<keyword evidence="7" id="KW-1185">Reference proteome</keyword>
<dbReference type="SUPFAM" id="SSF50447">
    <property type="entry name" value="Translation proteins"/>
    <property type="match status" value="1"/>
</dbReference>
<dbReference type="Proteomes" id="UP001500556">
    <property type="component" value="Unassembled WGS sequence"/>
</dbReference>
<dbReference type="SMART" id="SM00889">
    <property type="entry name" value="EFG_IV"/>
    <property type="match status" value="1"/>
</dbReference>
<accession>A0ABP8Y5M9</accession>
<dbReference type="SUPFAM" id="SSF54980">
    <property type="entry name" value="EF-G C-terminal domain-like"/>
    <property type="match status" value="2"/>
</dbReference>
<reference evidence="7" key="1">
    <citation type="journal article" date="2019" name="Int. J. Syst. Evol. Microbiol.">
        <title>The Global Catalogue of Microorganisms (GCM) 10K type strain sequencing project: providing services to taxonomists for standard genome sequencing and annotation.</title>
        <authorList>
            <consortium name="The Broad Institute Genomics Platform"/>
            <consortium name="The Broad Institute Genome Sequencing Center for Infectious Disease"/>
            <person name="Wu L."/>
            <person name="Ma J."/>
        </authorList>
    </citation>
    <scope>NUCLEOTIDE SEQUENCE [LARGE SCALE GENOMIC DNA]</scope>
    <source>
        <strain evidence="7">JCM 18961</strain>
    </source>
</reference>
<dbReference type="Gene3D" id="2.40.30.10">
    <property type="entry name" value="Translation factors"/>
    <property type="match status" value="1"/>
</dbReference>
<dbReference type="NCBIfam" id="NF009377">
    <property type="entry name" value="PRK12740.1-1"/>
    <property type="match status" value="1"/>
</dbReference>
<sequence length="702" mass="74313">MNRVNDAAGPTSPEGIRNVVLVGASGAGKTALFERLVAARVPGRRSRDGDPPTTTALGAASVPSGAVVVNLLDTPGHPDFVGEVRAGLRAADAALFVVSAADGVDEATRLLWRECDAVGMPRAVAVTRLEAARADYDATVAACRRAFGDTEPLALPLVRDGSVRGLLALLRRTVRDAGDGNGSGPVPDREPDAQEAELIDARRPQLLESVIEQSEDEALLDRYLAGEEVDPDAVSADLRAAIATARFFPVLPTHTPTGVGVEELLELFEHGFPSPADAPVPTVYTPAGGAFGPVTCDPDGPLVAEVVRTTTDPFIGRLSLVRVFSGTLRPDEPVHVSGHLQHFADHLVDEHADHDSDDERVGPLSSPLADETRPKGVAVAGDLALVTKVSSAETSDTLSRRDQPALVEPWVLPNPLLPVAIHARSKSDEDKLAAALQRLAAEDVTLRLEHNAETRQLVLWAMGPAHVDQVISLLSSRHHVAVDVEPVRTSLRETFARPTTVQGRLVKQSGGHGQYAVCHLVVEPLERGAGIEFVDKVVGGAVPRQYIPSVEKGVRNQLAKGVLAGYPVVDVRVTLTDGKAHSVDSSDMAFQTAAAMALREAANDTTVALLEPVDVVHIEVSDDAVGSVLADLRGRRGQVHGTEPADLPGRTVVHAEVPAHELSRYPVDLRSVSHGTGSFTRAFARYDYMPPALAREVAAATG</sequence>
<dbReference type="Pfam" id="PF00009">
    <property type="entry name" value="GTP_EFTU"/>
    <property type="match status" value="1"/>
</dbReference>
<dbReference type="SUPFAM" id="SSF54211">
    <property type="entry name" value="Ribosomal protein S5 domain 2-like"/>
    <property type="match status" value="1"/>
</dbReference>
<dbReference type="InterPro" id="IPR020568">
    <property type="entry name" value="Ribosomal_Su5_D2-typ_SF"/>
</dbReference>
<evidence type="ECO:0000256" key="2">
    <source>
        <dbReference type="ARBA" id="ARBA00023134"/>
    </source>
</evidence>
<dbReference type="InterPro" id="IPR005517">
    <property type="entry name" value="Transl_elong_EFG/EF2_IV"/>
</dbReference>
<dbReference type="Gene3D" id="3.40.50.300">
    <property type="entry name" value="P-loop containing nucleotide triphosphate hydrolases"/>
    <property type="match status" value="1"/>
</dbReference>
<dbReference type="Gene3D" id="3.30.70.870">
    <property type="entry name" value="Elongation Factor G (Translational Gtpase), domain 3"/>
    <property type="match status" value="1"/>
</dbReference>
<dbReference type="PANTHER" id="PTHR43261:SF6">
    <property type="entry name" value="ELONGATION FACTOR G-LIKE PROTEIN"/>
    <property type="match status" value="1"/>
</dbReference>
<dbReference type="Pfam" id="PF00679">
    <property type="entry name" value="EFG_C"/>
    <property type="match status" value="1"/>
</dbReference>
<evidence type="ECO:0000313" key="6">
    <source>
        <dbReference type="EMBL" id="GAA4721612.1"/>
    </source>
</evidence>
<dbReference type="Gene3D" id="3.30.230.10">
    <property type="match status" value="1"/>
</dbReference>
<keyword evidence="1" id="KW-0547">Nucleotide-binding</keyword>
<keyword evidence="2" id="KW-0342">GTP-binding</keyword>
<dbReference type="InterPro" id="IPR047872">
    <property type="entry name" value="EFG_IV"/>
</dbReference>
<protein>
    <submittedName>
        <fullName evidence="6">Elongation factor G-like protein EF-G2</fullName>
    </submittedName>
</protein>
<evidence type="ECO:0000313" key="7">
    <source>
        <dbReference type="Proteomes" id="UP001500556"/>
    </source>
</evidence>